<dbReference type="NCBIfam" id="TIGR01694">
    <property type="entry name" value="MTAP"/>
    <property type="match status" value="1"/>
</dbReference>
<dbReference type="PANTHER" id="PTHR42679:SF2">
    <property type="entry name" value="S-METHYL-5'-THIOADENOSINE PHOSPHORYLASE"/>
    <property type="match status" value="1"/>
</dbReference>
<feature type="domain" description="Nucleoside phosphorylase" evidence="4">
    <location>
        <begin position="17"/>
        <end position="259"/>
    </location>
</feature>
<dbReference type="CDD" id="cd09010">
    <property type="entry name" value="MTAP_SsMTAPII_like_MTIP"/>
    <property type="match status" value="1"/>
</dbReference>
<comment type="pathway">
    <text evidence="3">Amino-acid biosynthesis; L-methionine biosynthesis via salvage pathway; S-methyl-5-thio-alpha-D-ribose 1-phosphate from S-methyl-5'-thioadenosine (phosphorylase route): step 1/1.</text>
</comment>
<dbReference type="Gene3D" id="3.40.50.1580">
    <property type="entry name" value="Nucleoside phosphorylase domain"/>
    <property type="match status" value="1"/>
</dbReference>
<protein>
    <recommendedName>
        <fullName evidence="3">S-methyl-5'-thioadenosine phosphorylase</fullName>
        <ecNumber evidence="3">2.4.2.28</ecNumber>
    </recommendedName>
    <alternativeName>
        <fullName evidence="3">5'-methylthioadenosine phosphorylase</fullName>
        <shortName evidence="3">MTA phosphorylase</shortName>
        <shortName evidence="3">MTAP</shortName>
    </alternativeName>
</protein>
<dbReference type="InterPro" id="IPR000845">
    <property type="entry name" value="Nucleoside_phosphorylase_d"/>
</dbReference>
<gene>
    <name evidence="3 5" type="primary">mtnP</name>
    <name evidence="5" type="ORF">POL25_18385</name>
</gene>
<evidence type="ECO:0000256" key="2">
    <source>
        <dbReference type="ARBA" id="ARBA00022679"/>
    </source>
</evidence>
<feature type="binding site" evidence="3">
    <location>
        <position position="202"/>
    </location>
    <ligand>
        <name>substrate</name>
    </ligand>
</feature>
<accession>A0ABT5E1M0</accession>
<dbReference type="PANTHER" id="PTHR42679">
    <property type="entry name" value="S-METHYL-5'-THIOADENOSINE PHOSPHORYLASE"/>
    <property type="match status" value="1"/>
</dbReference>
<keyword evidence="3" id="KW-0660">Purine salvage</keyword>
<keyword evidence="6" id="KW-1185">Reference proteome</keyword>
<evidence type="ECO:0000313" key="6">
    <source>
        <dbReference type="Proteomes" id="UP001221686"/>
    </source>
</evidence>
<evidence type="ECO:0000256" key="1">
    <source>
        <dbReference type="ARBA" id="ARBA00022676"/>
    </source>
</evidence>
<dbReference type="SUPFAM" id="SSF53167">
    <property type="entry name" value="Purine and uridine phosphorylases"/>
    <property type="match status" value="1"/>
</dbReference>
<feature type="site" description="Important for substrate specificity" evidence="3">
    <location>
        <position position="237"/>
    </location>
</feature>
<comment type="caution">
    <text evidence="5">The sequence shown here is derived from an EMBL/GenBank/DDBJ whole genome shotgun (WGS) entry which is preliminary data.</text>
</comment>
<feature type="binding site" evidence="3">
    <location>
        <begin position="226"/>
        <end position="228"/>
    </location>
    <ligand>
        <name>substrate</name>
    </ligand>
</feature>
<dbReference type="InterPro" id="IPR035994">
    <property type="entry name" value="Nucleoside_phosphorylase_sf"/>
</dbReference>
<dbReference type="Pfam" id="PF01048">
    <property type="entry name" value="PNP_UDP_1"/>
    <property type="match status" value="1"/>
</dbReference>
<dbReference type="Proteomes" id="UP001221686">
    <property type="component" value="Unassembled WGS sequence"/>
</dbReference>
<comment type="function">
    <text evidence="3">Catalyzes the reversible phosphorylation of S-methyl-5'-thioadenosine (MTA) to adenine and 5-methylthioribose-1-phosphate. Involved in the breakdown of MTA, a major by-product of polyamine biosynthesis. Responsible for the first step in the methionine salvage pathway after MTA has been generated from S-adenosylmethionine. Has broad substrate specificity with 6-aminopurine nucleosides as preferred substrates.</text>
</comment>
<dbReference type="HAMAP" id="MF_01963">
    <property type="entry name" value="MTAP"/>
    <property type="match status" value="1"/>
</dbReference>
<comment type="subunit">
    <text evidence="3">Homohexamer. Dimer of a homotrimer.</text>
</comment>
<feature type="binding site" evidence="3">
    <location>
        <begin position="71"/>
        <end position="72"/>
    </location>
    <ligand>
        <name>phosphate</name>
        <dbReference type="ChEBI" id="CHEBI:43474"/>
    </ligand>
</feature>
<dbReference type="GO" id="GO:0017061">
    <property type="term" value="F:S-methyl-5-thioadenosine phosphorylase activity"/>
    <property type="evidence" value="ECO:0007669"/>
    <property type="project" value="UniProtKB-EC"/>
</dbReference>
<sequence length="306" mass="32573">MSTPHPASPEARDRLVLGVVGGSGLYEIEGLQEVEQIALETPFGRPSDSYTVGLLPRDGGLPPVRAVFLPRHGRGHLLLPSEINFRANVHGFKQLGVTHLLSVSAVGSLREDIAPGDVVIADQFIDRTAGRAQTFFGGGLVAHVQMGDPVDPGFSRRVAGAAAAEGARVHEGGTCIVMEGPAFSTRAESNLYRSWGAHVIGMTALPEAKLAREAEIAYAVVALATDYDCWHEVEVSVEAVIAVVKANVALSRRIIRRLAAGLPEATAELPYPRALQFATITDPARIPAEARRRLDLIAGHVLPPSE</sequence>
<proteinExistence type="inferred from homology"/>
<evidence type="ECO:0000259" key="4">
    <source>
        <dbReference type="Pfam" id="PF01048"/>
    </source>
</evidence>
<feature type="binding site" evidence="3">
    <location>
        <position position="23"/>
    </location>
    <ligand>
        <name>phosphate</name>
        <dbReference type="ChEBI" id="CHEBI:43474"/>
    </ligand>
</feature>
<comment type="similarity">
    <text evidence="3">Belongs to the PNP/MTAP phosphorylase family. MTAP subfamily.</text>
</comment>
<dbReference type="EMBL" id="JAQNDL010000002">
    <property type="protein sequence ID" value="MDC0718878.1"/>
    <property type="molecule type" value="Genomic_DNA"/>
</dbReference>
<keyword evidence="2 3" id="KW-0808">Transferase</keyword>
<keyword evidence="1 3" id="KW-0328">Glycosyltransferase</keyword>
<dbReference type="InterPro" id="IPR010044">
    <property type="entry name" value="MTAP"/>
</dbReference>
<evidence type="ECO:0000256" key="3">
    <source>
        <dbReference type="HAMAP-Rule" id="MF_01963"/>
    </source>
</evidence>
<dbReference type="RefSeq" id="WP_272087387.1">
    <property type="nucleotide sequence ID" value="NZ_JAQNDL010000002.1"/>
</dbReference>
<feature type="binding site" evidence="3">
    <location>
        <begin position="104"/>
        <end position="105"/>
    </location>
    <ligand>
        <name>phosphate</name>
        <dbReference type="ChEBI" id="CHEBI:43474"/>
    </ligand>
</feature>
<dbReference type="EC" id="2.4.2.28" evidence="3"/>
<comment type="catalytic activity">
    <reaction evidence="3">
        <text>S-methyl-5'-thioadenosine + phosphate = 5-(methylsulfanyl)-alpha-D-ribose 1-phosphate + adenine</text>
        <dbReference type="Rhea" id="RHEA:11852"/>
        <dbReference type="ChEBI" id="CHEBI:16708"/>
        <dbReference type="ChEBI" id="CHEBI:17509"/>
        <dbReference type="ChEBI" id="CHEBI:43474"/>
        <dbReference type="ChEBI" id="CHEBI:58533"/>
        <dbReference type="EC" id="2.4.2.28"/>
    </reaction>
</comment>
<evidence type="ECO:0000313" key="5">
    <source>
        <dbReference type="EMBL" id="MDC0718878.1"/>
    </source>
</evidence>
<name>A0ABT5E1M0_9BACT</name>
<feature type="site" description="Important for substrate specificity" evidence="3">
    <location>
        <position position="184"/>
    </location>
</feature>
<organism evidence="5 6">
    <name type="scientific">Nannocystis bainbridge</name>
    <dbReference type="NCBI Taxonomy" id="2995303"/>
    <lineage>
        <taxon>Bacteria</taxon>
        <taxon>Pseudomonadati</taxon>
        <taxon>Myxococcota</taxon>
        <taxon>Polyangia</taxon>
        <taxon>Nannocystales</taxon>
        <taxon>Nannocystaceae</taxon>
        <taxon>Nannocystis</taxon>
    </lineage>
</organism>
<reference evidence="5 6" key="1">
    <citation type="submission" date="2022-11" db="EMBL/GenBank/DDBJ databases">
        <title>Minimal conservation of predation-associated metabolite biosynthetic gene clusters underscores biosynthetic potential of Myxococcota including descriptions for ten novel species: Archangium lansinium sp. nov., Myxococcus landrumus sp. nov., Nannocystis bai.</title>
        <authorList>
            <person name="Ahearne A."/>
            <person name="Stevens C."/>
            <person name="Dowd S."/>
        </authorList>
    </citation>
    <scope>NUCLEOTIDE SEQUENCE [LARGE SCALE GENOMIC DNA]</scope>
    <source>
        <strain evidence="5 6">BB15-2</strain>
    </source>
</reference>
<feature type="binding site" evidence="3">
    <location>
        <position position="203"/>
    </location>
    <ligand>
        <name>phosphate</name>
        <dbReference type="ChEBI" id="CHEBI:43474"/>
    </ligand>
</feature>